<dbReference type="GO" id="GO:0022857">
    <property type="term" value="F:transmembrane transporter activity"/>
    <property type="evidence" value="ECO:0007669"/>
    <property type="project" value="InterPro"/>
</dbReference>
<protein>
    <recommendedName>
        <fullName evidence="5">CusB-like beta-barrel domain-containing protein</fullName>
    </recommendedName>
</protein>
<feature type="transmembrane region" description="Helical" evidence="4">
    <location>
        <begin position="12"/>
        <end position="31"/>
    </location>
</feature>
<dbReference type="InterPro" id="IPR006143">
    <property type="entry name" value="RND_pump_MFP"/>
</dbReference>
<dbReference type="PANTHER" id="PTHR32347:SF23">
    <property type="entry name" value="BLL5650 PROTEIN"/>
    <property type="match status" value="1"/>
</dbReference>
<dbReference type="GO" id="GO:0016020">
    <property type="term" value="C:membrane"/>
    <property type="evidence" value="ECO:0007669"/>
    <property type="project" value="InterPro"/>
</dbReference>
<evidence type="ECO:0000313" key="6">
    <source>
        <dbReference type="EMBL" id="OGJ00767.1"/>
    </source>
</evidence>
<name>A0A1F6Y305_9BACT</name>
<evidence type="ECO:0000256" key="4">
    <source>
        <dbReference type="SAM" id="Phobius"/>
    </source>
</evidence>
<proteinExistence type="inferred from homology"/>
<keyword evidence="4" id="KW-0472">Membrane</keyword>
<dbReference type="Pfam" id="PF25954">
    <property type="entry name" value="Beta-barrel_RND_2"/>
    <property type="match status" value="1"/>
</dbReference>
<dbReference type="Gene3D" id="2.40.30.170">
    <property type="match status" value="1"/>
</dbReference>
<keyword evidence="3" id="KW-0175">Coiled coil</keyword>
<sequence length="507" mass="55257">MKSILNLIKKYPKSFWLIVAIILVVVVMLFFKNKNTGNRTIKISHSDFVNQVSVSGKVVAAEKVDLGFKNEGIIEKVFFSVGGGAEAGQFVKAGAVIAAIDAGDAEKDVRDAEVALASAKLSLQKIQLKNSNENLNADLTKSYEDGFNAVSSAFLDLSDIIDGLDDVLSDDNVSDNSARISGKTALSYRSEAEKLYYQAQNLFEANRKIFREMNRSSPGAEVETIAKKTYETAKIFADAVKSAKNFVDYMAEDSNDSSSFSDLKTTLSDYTDTVSEHLTELITAETNIKNYKDAFTDTSLDLEDAFLSIKQRENALSDARNKLSDYYIRASFDGVITKIDAKVGEIASANKPLVTLMSAGTFQIESYVPEVNIALIKEGAPAKVTLDAYGENVFFSAKVASIDPAETIRDGVSTYRIKLQFDSEDDRIKSGMTANVSIIIFNKENVIVLPGGVVFQEAGKNFVQVKEEGKISNREILLGEVSSLGQVEVVEGLADGEEVVLNPNALK</sequence>
<dbReference type="EMBL" id="MFVL01000028">
    <property type="protein sequence ID" value="OGJ00767.1"/>
    <property type="molecule type" value="Genomic_DNA"/>
</dbReference>
<dbReference type="Proteomes" id="UP000177693">
    <property type="component" value="Unassembled WGS sequence"/>
</dbReference>
<reference evidence="6 7" key="1">
    <citation type="journal article" date="2016" name="Nat. Commun.">
        <title>Thousands of microbial genomes shed light on interconnected biogeochemical processes in an aquifer system.</title>
        <authorList>
            <person name="Anantharaman K."/>
            <person name="Brown C.T."/>
            <person name="Hug L.A."/>
            <person name="Sharon I."/>
            <person name="Castelle C.J."/>
            <person name="Probst A.J."/>
            <person name="Thomas B.C."/>
            <person name="Singh A."/>
            <person name="Wilkins M.J."/>
            <person name="Karaoz U."/>
            <person name="Brodie E.L."/>
            <person name="Williams K.H."/>
            <person name="Hubbard S.S."/>
            <person name="Banfield J.F."/>
        </authorList>
    </citation>
    <scope>NUCLEOTIDE SEQUENCE [LARGE SCALE GENOMIC DNA]</scope>
</reference>
<keyword evidence="4" id="KW-0812">Transmembrane</keyword>
<dbReference type="InterPro" id="IPR050465">
    <property type="entry name" value="UPF0194_transport"/>
</dbReference>
<gene>
    <name evidence="6" type="ORF">A3I23_03245</name>
</gene>
<accession>A0A1F6Y305</accession>
<dbReference type="PANTHER" id="PTHR32347">
    <property type="entry name" value="EFFLUX SYSTEM COMPONENT YKNX-RELATED"/>
    <property type="match status" value="1"/>
</dbReference>
<dbReference type="Gene3D" id="1.10.287.470">
    <property type="entry name" value="Helix hairpin bin"/>
    <property type="match status" value="1"/>
</dbReference>
<feature type="domain" description="CusB-like beta-barrel" evidence="5">
    <location>
        <begin position="365"/>
        <end position="438"/>
    </location>
</feature>
<dbReference type="AlphaFoldDB" id="A0A1F6Y305"/>
<keyword evidence="4" id="KW-1133">Transmembrane helix</keyword>
<evidence type="ECO:0000256" key="1">
    <source>
        <dbReference type="ARBA" id="ARBA00004196"/>
    </source>
</evidence>
<comment type="subcellular location">
    <subcellularLocation>
        <location evidence="1">Cell envelope</location>
    </subcellularLocation>
</comment>
<evidence type="ECO:0000259" key="5">
    <source>
        <dbReference type="Pfam" id="PF25954"/>
    </source>
</evidence>
<dbReference type="SUPFAM" id="SSF111369">
    <property type="entry name" value="HlyD-like secretion proteins"/>
    <property type="match status" value="1"/>
</dbReference>
<dbReference type="InterPro" id="IPR058792">
    <property type="entry name" value="Beta-barrel_RND_2"/>
</dbReference>
<organism evidence="6 7">
    <name type="scientific">Candidatus Nomurabacteria bacterium RIFCSPLOWO2_02_FULL_40_67</name>
    <dbReference type="NCBI Taxonomy" id="1801787"/>
    <lineage>
        <taxon>Bacteria</taxon>
        <taxon>Candidatus Nomuraibacteriota</taxon>
    </lineage>
</organism>
<dbReference type="NCBIfam" id="TIGR01730">
    <property type="entry name" value="RND_mfp"/>
    <property type="match status" value="1"/>
</dbReference>
<evidence type="ECO:0000256" key="2">
    <source>
        <dbReference type="ARBA" id="ARBA00009477"/>
    </source>
</evidence>
<comment type="caution">
    <text evidence="6">The sequence shown here is derived from an EMBL/GenBank/DDBJ whole genome shotgun (WGS) entry which is preliminary data.</text>
</comment>
<dbReference type="GO" id="GO:0030313">
    <property type="term" value="C:cell envelope"/>
    <property type="evidence" value="ECO:0007669"/>
    <property type="project" value="UniProtKB-SubCell"/>
</dbReference>
<comment type="similarity">
    <text evidence="2">Belongs to the membrane fusion protein (MFP) (TC 8.A.1) family.</text>
</comment>
<evidence type="ECO:0000313" key="7">
    <source>
        <dbReference type="Proteomes" id="UP000177693"/>
    </source>
</evidence>
<dbReference type="Gene3D" id="2.40.50.100">
    <property type="match status" value="2"/>
</dbReference>
<evidence type="ECO:0000256" key="3">
    <source>
        <dbReference type="ARBA" id="ARBA00023054"/>
    </source>
</evidence>
<dbReference type="Gene3D" id="2.40.420.20">
    <property type="match status" value="1"/>
</dbReference>